<accession>A0A7W7YXP4</accession>
<proteinExistence type="predicted"/>
<dbReference type="AlphaFoldDB" id="A0A7W7YXP4"/>
<dbReference type="Proteomes" id="UP000535406">
    <property type="component" value="Unassembled WGS sequence"/>
</dbReference>
<evidence type="ECO:0008006" key="3">
    <source>
        <dbReference type="Google" id="ProtNLM"/>
    </source>
</evidence>
<keyword evidence="2" id="KW-1185">Reference proteome</keyword>
<dbReference type="Pfam" id="PF12096">
    <property type="entry name" value="DUF3572"/>
    <property type="match status" value="1"/>
</dbReference>
<sequence length="99" mass="10044">MKSQKDTTAGEDAEAVAVSILGWLAGEPELLSRFLSLTGVTPVEVRGAVNDPGFLAGLVEFLMGHEPTLLAFCAATGIAPEAVVAAHARLAGPPGGADF</sequence>
<organism evidence="1 2">
    <name type="scientific">Shinella fusca</name>
    <dbReference type="NCBI Taxonomy" id="544480"/>
    <lineage>
        <taxon>Bacteria</taxon>
        <taxon>Pseudomonadati</taxon>
        <taxon>Pseudomonadota</taxon>
        <taxon>Alphaproteobacteria</taxon>
        <taxon>Hyphomicrobiales</taxon>
        <taxon>Rhizobiaceae</taxon>
        <taxon>Shinella</taxon>
    </lineage>
</organism>
<name>A0A7W7YXP4_9HYPH</name>
<evidence type="ECO:0000313" key="1">
    <source>
        <dbReference type="EMBL" id="MBB5044067.1"/>
    </source>
</evidence>
<evidence type="ECO:0000313" key="2">
    <source>
        <dbReference type="Proteomes" id="UP000535406"/>
    </source>
</evidence>
<dbReference type="EMBL" id="JACHIK010000013">
    <property type="protein sequence ID" value="MBB5044067.1"/>
    <property type="molecule type" value="Genomic_DNA"/>
</dbReference>
<comment type="caution">
    <text evidence="1">The sequence shown here is derived from an EMBL/GenBank/DDBJ whole genome shotgun (WGS) entry which is preliminary data.</text>
</comment>
<gene>
    <name evidence="1" type="ORF">HNQ66_003480</name>
</gene>
<dbReference type="RefSeq" id="WP_184145422.1">
    <property type="nucleotide sequence ID" value="NZ_JACHIK010000013.1"/>
</dbReference>
<protein>
    <recommendedName>
        <fullName evidence="3">DUF3572 family protein</fullName>
    </recommendedName>
</protein>
<dbReference type="InterPro" id="IPR021955">
    <property type="entry name" value="DUF3572"/>
</dbReference>
<reference evidence="1 2" key="1">
    <citation type="submission" date="2020-08" db="EMBL/GenBank/DDBJ databases">
        <title>Genomic Encyclopedia of Type Strains, Phase IV (KMG-IV): sequencing the most valuable type-strain genomes for metagenomic binning, comparative biology and taxonomic classification.</title>
        <authorList>
            <person name="Goeker M."/>
        </authorList>
    </citation>
    <scope>NUCLEOTIDE SEQUENCE [LARGE SCALE GENOMIC DNA]</scope>
    <source>
        <strain evidence="1 2">DSM 21319</strain>
    </source>
</reference>